<feature type="region of interest" description="Disordered" evidence="1">
    <location>
        <begin position="1"/>
        <end position="38"/>
    </location>
</feature>
<protein>
    <submittedName>
        <fullName evidence="2">Uncharacterized protein</fullName>
    </submittedName>
</protein>
<name>A0A135TLR8_9PEZI</name>
<comment type="caution">
    <text evidence="2">The sequence shown here is derived from an EMBL/GenBank/DDBJ whole genome shotgun (WGS) entry which is preliminary data.</text>
</comment>
<organism evidence="2 3">
    <name type="scientific">Colletotrichum salicis</name>
    <dbReference type="NCBI Taxonomy" id="1209931"/>
    <lineage>
        <taxon>Eukaryota</taxon>
        <taxon>Fungi</taxon>
        <taxon>Dikarya</taxon>
        <taxon>Ascomycota</taxon>
        <taxon>Pezizomycotina</taxon>
        <taxon>Sordariomycetes</taxon>
        <taxon>Hypocreomycetidae</taxon>
        <taxon>Glomerellales</taxon>
        <taxon>Glomerellaceae</taxon>
        <taxon>Colletotrichum</taxon>
        <taxon>Colletotrichum acutatum species complex</taxon>
    </lineage>
</organism>
<evidence type="ECO:0000313" key="2">
    <source>
        <dbReference type="EMBL" id="KXH49126.1"/>
    </source>
</evidence>
<keyword evidence="3" id="KW-1185">Reference proteome</keyword>
<sequence>MPPENENKNTNKNNKNKNKTKTKTKKKAPMTQADLDRLEATQQDVAFLKRARTTVEARNKGSSSNAEQGGHSSSGAQEEGEVDE</sequence>
<feature type="compositionally biased region" description="Basic residues" evidence="1">
    <location>
        <begin position="14"/>
        <end position="28"/>
    </location>
</feature>
<feature type="compositionally biased region" description="Polar residues" evidence="1">
    <location>
        <begin position="60"/>
        <end position="76"/>
    </location>
</feature>
<evidence type="ECO:0000313" key="3">
    <source>
        <dbReference type="Proteomes" id="UP000070121"/>
    </source>
</evidence>
<dbReference type="EMBL" id="JFFI01001937">
    <property type="protein sequence ID" value="KXH49126.1"/>
    <property type="molecule type" value="Genomic_DNA"/>
</dbReference>
<gene>
    <name evidence="2" type="ORF">CSAL01_06083</name>
</gene>
<evidence type="ECO:0000256" key="1">
    <source>
        <dbReference type="SAM" id="MobiDB-lite"/>
    </source>
</evidence>
<reference evidence="2 3" key="1">
    <citation type="submission" date="2014-02" db="EMBL/GenBank/DDBJ databases">
        <title>The genome sequence of Colletotrichum salicis CBS 607.94.</title>
        <authorList>
            <person name="Baroncelli R."/>
            <person name="Thon M.R."/>
        </authorList>
    </citation>
    <scope>NUCLEOTIDE SEQUENCE [LARGE SCALE GENOMIC DNA]</scope>
    <source>
        <strain evidence="2 3">CBS 607.94</strain>
    </source>
</reference>
<proteinExistence type="predicted"/>
<accession>A0A135TLR8</accession>
<feature type="region of interest" description="Disordered" evidence="1">
    <location>
        <begin position="51"/>
        <end position="84"/>
    </location>
</feature>
<dbReference type="AlphaFoldDB" id="A0A135TLR8"/>
<dbReference type="Proteomes" id="UP000070121">
    <property type="component" value="Unassembled WGS sequence"/>
</dbReference>